<comment type="similarity">
    <text evidence="4">Belongs to the SWP1 family.</text>
</comment>
<organism evidence="17 18">
    <name type="scientific">Naganishia liquefaciens</name>
    <dbReference type="NCBI Taxonomy" id="104408"/>
    <lineage>
        <taxon>Eukaryota</taxon>
        <taxon>Fungi</taxon>
        <taxon>Dikarya</taxon>
        <taxon>Basidiomycota</taxon>
        <taxon>Agaricomycotina</taxon>
        <taxon>Tremellomycetes</taxon>
        <taxon>Filobasidiales</taxon>
        <taxon>Filobasidiaceae</taxon>
        <taxon>Naganishia</taxon>
    </lineage>
</organism>
<gene>
    <name evidence="17" type="ORF">NliqN6_0790</name>
</gene>
<evidence type="ECO:0000256" key="3">
    <source>
        <dbReference type="ARBA" id="ARBA00004922"/>
    </source>
</evidence>
<dbReference type="GO" id="GO:0008250">
    <property type="term" value="C:oligosaccharyltransferase complex"/>
    <property type="evidence" value="ECO:0007669"/>
    <property type="project" value="InterPro"/>
</dbReference>
<dbReference type="InterPro" id="IPR055374">
    <property type="entry name" value="Ribophorin_II_3rd"/>
</dbReference>
<evidence type="ECO:0000313" key="18">
    <source>
        <dbReference type="Proteomes" id="UP000620104"/>
    </source>
</evidence>
<dbReference type="Proteomes" id="UP000620104">
    <property type="component" value="Unassembled WGS sequence"/>
</dbReference>
<feature type="signal peptide" evidence="14">
    <location>
        <begin position="1"/>
        <end position="21"/>
    </location>
</feature>
<comment type="subcellular location">
    <subcellularLocation>
        <location evidence="2">Endoplasmic reticulum membrane</location>
        <topology evidence="2">Multi-pass membrane protein</topology>
    </subcellularLocation>
</comment>
<dbReference type="InterPro" id="IPR056790">
    <property type="entry name" value="Ribophorin_II_C"/>
</dbReference>
<reference evidence="17" key="1">
    <citation type="submission" date="2020-07" db="EMBL/GenBank/DDBJ databases">
        <title>Draft Genome Sequence of a Deep-Sea Yeast, Naganishia (Cryptococcus) liquefaciens strain N6.</title>
        <authorList>
            <person name="Han Y.W."/>
            <person name="Kajitani R."/>
            <person name="Morimoto H."/>
            <person name="Parhat M."/>
            <person name="Tsubouchi H."/>
            <person name="Bakenova O."/>
            <person name="Ogata M."/>
            <person name="Argunhan B."/>
            <person name="Aoki R."/>
            <person name="Kajiwara S."/>
            <person name="Itoh T."/>
            <person name="Iwasaki H."/>
        </authorList>
    </citation>
    <scope>NUCLEOTIDE SEQUENCE</scope>
    <source>
        <strain evidence="17">N6</strain>
    </source>
</reference>
<comment type="function">
    <text evidence="1">Subunit of the oligosaccharyl transferase (OST) complex that catalyzes the initial transfer of a defined glycan (Glc(3)Man(9)GlcNAc(2) in eukaryotes) from the lipid carrier dolichol-pyrophosphate to an asparagine residue within an Asn-X-Ser/Thr consensus motif in nascent polypeptide chains, the first step in protein N-glycosylation. N-glycosylation occurs cotranslationally and the complex associates with the Sec61 complex at the channel-forming translocon complex that mediates protein translocation across the endoplasmic reticulum (ER). All subunits are required for a maximal enzyme activity.</text>
</comment>
<feature type="transmembrane region" description="Helical" evidence="13">
    <location>
        <begin position="236"/>
        <end position="258"/>
    </location>
</feature>
<evidence type="ECO:0000259" key="16">
    <source>
        <dbReference type="Pfam" id="PF25147"/>
    </source>
</evidence>
<evidence type="ECO:0000256" key="2">
    <source>
        <dbReference type="ARBA" id="ARBA00004477"/>
    </source>
</evidence>
<comment type="pathway">
    <text evidence="3">Protein modification; protein glycosylation.</text>
</comment>
<dbReference type="PANTHER" id="PTHR12640:SF0">
    <property type="entry name" value="DOLICHYL-DIPHOSPHOOLIGOSACCHARIDE--PROTEIN GLYCOSYLTRANSFERASE SUBUNIT 2"/>
    <property type="match status" value="1"/>
</dbReference>
<sequence length="329" mass="35288">MRISLPALLAGGLAACSFVAASVQGSSIGIRSAQLTLASADGSNEKVEKLEYPKTSLKEWTLEEDSVLRLSFGIVDTANDQAFVPQRANIRFTDAQTAASTVLPLQLKAKGKARFDLRATALPASLRSSSGQITMTIFLGHPSDIRPLEYTIGTISLPASRLLPLPKGRHDLSVKKEGEPAFVVQPEIHWTFSPEEKVISKSVSAIGTLIVIAVPLAVWGLMGGQVIPNLKTQSPSIASILFLISLVGLEALIVKYWINWRLYQFLSPFLTLGLISAYLGKVALGQEQKRRIATQTGKATQAAVVVEEGEGERKESSGKATKIGVAKAK</sequence>
<feature type="domain" description="Ribophorin II C-terminal" evidence="16">
    <location>
        <begin position="192"/>
        <end position="291"/>
    </location>
</feature>
<dbReference type="Pfam" id="PF25147">
    <property type="entry name" value="Ribophorin_II_C"/>
    <property type="match status" value="1"/>
</dbReference>
<dbReference type="PANTHER" id="PTHR12640">
    <property type="entry name" value="RIBOPHORIN II"/>
    <property type="match status" value="1"/>
</dbReference>
<feature type="domain" description="Ribophorin II third" evidence="15">
    <location>
        <begin position="33"/>
        <end position="157"/>
    </location>
</feature>
<protein>
    <recommendedName>
        <fullName evidence="11">Ribophorin II</fullName>
    </recommendedName>
    <alternativeName>
        <fullName evidence="10">Ribophorin-2</fullName>
    </alternativeName>
</protein>
<proteinExistence type="inferred from homology"/>
<evidence type="ECO:0000256" key="8">
    <source>
        <dbReference type="ARBA" id="ARBA00022989"/>
    </source>
</evidence>
<evidence type="ECO:0000256" key="10">
    <source>
        <dbReference type="ARBA" id="ARBA00030078"/>
    </source>
</evidence>
<evidence type="ECO:0000256" key="9">
    <source>
        <dbReference type="ARBA" id="ARBA00023136"/>
    </source>
</evidence>
<evidence type="ECO:0000256" key="7">
    <source>
        <dbReference type="ARBA" id="ARBA00022824"/>
    </source>
</evidence>
<dbReference type="OrthoDB" id="432292at2759"/>
<dbReference type="GO" id="GO:0006487">
    <property type="term" value="P:protein N-linked glycosylation"/>
    <property type="evidence" value="ECO:0007669"/>
    <property type="project" value="TreeGrafter"/>
</dbReference>
<evidence type="ECO:0000256" key="14">
    <source>
        <dbReference type="SAM" id="SignalP"/>
    </source>
</evidence>
<feature type="chain" id="PRO_5044257632" description="Ribophorin II" evidence="14">
    <location>
        <begin position="22"/>
        <end position="329"/>
    </location>
</feature>
<evidence type="ECO:0000256" key="13">
    <source>
        <dbReference type="SAM" id="Phobius"/>
    </source>
</evidence>
<evidence type="ECO:0000259" key="15">
    <source>
        <dbReference type="Pfam" id="PF23860"/>
    </source>
</evidence>
<feature type="transmembrane region" description="Helical" evidence="13">
    <location>
        <begin position="203"/>
        <end position="224"/>
    </location>
</feature>
<keyword evidence="6 14" id="KW-0732">Signal</keyword>
<evidence type="ECO:0000313" key="17">
    <source>
        <dbReference type="EMBL" id="GHJ84388.1"/>
    </source>
</evidence>
<keyword evidence="5 13" id="KW-0812">Transmembrane</keyword>
<feature type="region of interest" description="Disordered" evidence="12">
    <location>
        <begin position="310"/>
        <end position="329"/>
    </location>
</feature>
<name>A0A8H3TNP8_9TREE</name>
<evidence type="ECO:0000256" key="4">
    <source>
        <dbReference type="ARBA" id="ARBA00009038"/>
    </source>
</evidence>
<keyword evidence="8 13" id="KW-1133">Transmembrane helix</keyword>
<evidence type="ECO:0000256" key="1">
    <source>
        <dbReference type="ARBA" id="ARBA00002791"/>
    </source>
</evidence>
<evidence type="ECO:0000256" key="5">
    <source>
        <dbReference type="ARBA" id="ARBA00022692"/>
    </source>
</evidence>
<dbReference type="Pfam" id="PF23860">
    <property type="entry name" value="Ribophorin_II_3rd"/>
    <property type="match status" value="1"/>
</dbReference>
<evidence type="ECO:0000256" key="11">
    <source>
        <dbReference type="ARBA" id="ARBA00032139"/>
    </source>
</evidence>
<keyword evidence="18" id="KW-1185">Reference proteome</keyword>
<comment type="caution">
    <text evidence="17">The sequence shown here is derived from an EMBL/GenBank/DDBJ whole genome shotgun (WGS) entry which is preliminary data.</text>
</comment>
<keyword evidence="9 13" id="KW-0472">Membrane</keyword>
<evidence type="ECO:0000256" key="12">
    <source>
        <dbReference type="SAM" id="MobiDB-lite"/>
    </source>
</evidence>
<feature type="transmembrane region" description="Helical" evidence="13">
    <location>
        <begin position="264"/>
        <end position="284"/>
    </location>
</feature>
<accession>A0A8H3TNP8</accession>
<dbReference type="PROSITE" id="PS51257">
    <property type="entry name" value="PROKAR_LIPOPROTEIN"/>
    <property type="match status" value="1"/>
</dbReference>
<keyword evidence="7" id="KW-0256">Endoplasmic reticulum</keyword>
<dbReference type="UniPathway" id="UPA00378"/>
<dbReference type="EMBL" id="BLZA01000007">
    <property type="protein sequence ID" value="GHJ84388.1"/>
    <property type="molecule type" value="Genomic_DNA"/>
</dbReference>
<dbReference type="InterPro" id="IPR008814">
    <property type="entry name" value="Swp1"/>
</dbReference>
<dbReference type="AlphaFoldDB" id="A0A8H3TNP8"/>
<evidence type="ECO:0000256" key="6">
    <source>
        <dbReference type="ARBA" id="ARBA00022729"/>
    </source>
</evidence>